<keyword evidence="1" id="KW-0732">Signal</keyword>
<evidence type="ECO:0000256" key="1">
    <source>
        <dbReference type="SAM" id="SignalP"/>
    </source>
</evidence>
<gene>
    <name evidence="2" type="ORF">GCM10023149_24980</name>
</gene>
<evidence type="ECO:0000313" key="2">
    <source>
        <dbReference type="EMBL" id="GAA4323793.1"/>
    </source>
</evidence>
<feature type="chain" id="PRO_5047085794" evidence="1">
    <location>
        <begin position="22"/>
        <end position="137"/>
    </location>
</feature>
<dbReference type="EMBL" id="BAABFT010000005">
    <property type="protein sequence ID" value="GAA4323793.1"/>
    <property type="molecule type" value="Genomic_DNA"/>
</dbReference>
<proteinExistence type="predicted"/>
<feature type="signal peptide" evidence="1">
    <location>
        <begin position="1"/>
        <end position="21"/>
    </location>
</feature>
<protein>
    <submittedName>
        <fullName evidence="2">Uncharacterized protein</fullName>
    </submittedName>
</protein>
<dbReference type="Proteomes" id="UP001500582">
    <property type="component" value="Unassembled WGS sequence"/>
</dbReference>
<sequence length="137" mass="15412">MKNILFSVLILLFAVITKAQNAGPNELHCTEEAITIRTNSRSGWHFSPIAIGRQQFMPATHANQVNIDRDLGNLLPNPLWLLKYLAAADSIKRNSVSRHLPTYKNIFSITGSWAADARKYNLYLPAIITYQTDVTTQ</sequence>
<comment type="caution">
    <text evidence="2">The sequence shown here is derived from an EMBL/GenBank/DDBJ whole genome shotgun (WGS) entry which is preliminary data.</text>
</comment>
<organism evidence="2 3">
    <name type="scientific">Mucilaginibacter gynuensis</name>
    <dbReference type="NCBI Taxonomy" id="1302236"/>
    <lineage>
        <taxon>Bacteria</taxon>
        <taxon>Pseudomonadati</taxon>
        <taxon>Bacteroidota</taxon>
        <taxon>Sphingobacteriia</taxon>
        <taxon>Sphingobacteriales</taxon>
        <taxon>Sphingobacteriaceae</taxon>
        <taxon>Mucilaginibacter</taxon>
    </lineage>
</organism>
<keyword evidence="3" id="KW-1185">Reference proteome</keyword>
<accession>A0ABP8GGT1</accession>
<evidence type="ECO:0000313" key="3">
    <source>
        <dbReference type="Proteomes" id="UP001500582"/>
    </source>
</evidence>
<reference evidence="3" key="1">
    <citation type="journal article" date="2019" name="Int. J. Syst. Evol. Microbiol.">
        <title>The Global Catalogue of Microorganisms (GCM) 10K type strain sequencing project: providing services to taxonomists for standard genome sequencing and annotation.</title>
        <authorList>
            <consortium name="The Broad Institute Genomics Platform"/>
            <consortium name="The Broad Institute Genome Sequencing Center for Infectious Disease"/>
            <person name="Wu L."/>
            <person name="Ma J."/>
        </authorList>
    </citation>
    <scope>NUCLEOTIDE SEQUENCE [LARGE SCALE GENOMIC DNA]</scope>
    <source>
        <strain evidence="3">JCM 17705</strain>
    </source>
</reference>
<dbReference type="RefSeq" id="WP_345211418.1">
    <property type="nucleotide sequence ID" value="NZ_BAABFT010000005.1"/>
</dbReference>
<name>A0ABP8GGT1_9SPHI</name>